<dbReference type="HAMAP" id="MF_02240">
    <property type="entry name" value="PSP"/>
    <property type="match status" value="1"/>
</dbReference>
<keyword evidence="2 3" id="KW-0460">Magnesium</keyword>
<evidence type="ECO:0000256" key="1">
    <source>
        <dbReference type="ARBA" id="ARBA00022801"/>
    </source>
</evidence>
<accession>A0ABS2SZR5</accession>
<dbReference type="EC" id="3.1.3.3" evidence="3"/>
<dbReference type="RefSeq" id="WP_204468937.1">
    <property type="nucleotide sequence ID" value="NZ_JAFBCV010000020.1"/>
</dbReference>
<dbReference type="GO" id="GO:0016787">
    <property type="term" value="F:hydrolase activity"/>
    <property type="evidence" value="ECO:0007669"/>
    <property type="project" value="UniProtKB-KW"/>
</dbReference>
<comment type="caution">
    <text evidence="4">The sequence shown here is derived from an EMBL/GenBank/DDBJ whole genome shotgun (WGS) entry which is preliminary data.</text>
</comment>
<comment type="catalytic activity">
    <reaction evidence="3">
        <text>O-phospho-L-serine + H2O = L-serine + phosphate</text>
        <dbReference type="Rhea" id="RHEA:21208"/>
        <dbReference type="ChEBI" id="CHEBI:15377"/>
        <dbReference type="ChEBI" id="CHEBI:33384"/>
        <dbReference type="ChEBI" id="CHEBI:43474"/>
        <dbReference type="ChEBI" id="CHEBI:57524"/>
        <dbReference type="EC" id="3.1.3.3"/>
    </reaction>
</comment>
<dbReference type="InterPro" id="IPR044266">
    <property type="entry name" value="PSP_YsaA"/>
</dbReference>
<dbReference type="EMBL" id="JAFBCV010000020">
    <property type="protein sequence ID" value="MBM7841023.1"/>
    <property type="molecule type" value="Genomic_DNA"/>
</dbReference>
<comment type="similarity">
    <text evidence="3">Belongs to the HAD-like hydrolase superfamily.</text>
</comment>
<comment type="function">
    <text evidence="3">Catalyzes the last step of the phosphorylated serine biosynthetic pathway, i.e. dephosphorylation of O-phospho-L-serine to form L-serine.</text>
</comment>
<sequence>MIKAIFFDLDDTLLWDKQSIQLAFEQTCLFARQEHPDLDPVQLEQDVREAAKKLYQSYDSYAFTQNIGINPFEGLWGQFRDEMEGFEQLRDIAPSYQLAAWEKGLEKSGIVDRNFAQVLANQFPLERRKHPIVYEDTFQVLDQLHHTFQLLLLTNGSPDLQNTKLEITPQLVPYFDHIIISGSLLKGKPDSKMFLEGLYRAGIHKEEAIMVGDNLHTDIKGANATGIYSIWLNRDHVINETDIVPNLEIHSLEELLQLPILKK</sequence>
<dbReference type="Pfam" id="PF00702">
    <property type="entry name" value="Hydrolase"/>
    <property type="match status" value="1"/>
</dbReference>
<dbReference type="SUPFAM" id="SSF56784">
    <property type="entry name" value="HAD-like"/>
    <property type="match status" value="1"/>
</dbReference>
<dbReference type="SFLD" id="SFLDS00003">
    <property type="entry name" value="Haloacid_Dehalogenase"/>
    <property type="match status" value="1"/>
</dbReference>
<dbReference type="InterPro" id="IPR006439">
    <property type="entry name" value="HAD-SF_hydro_IA"/>
</dbReference>
<dbReference type="Proteomes" id="UP001179280">
    <property type="component" value="Unassembled WGS sequence"/>
</dbReference>
<keyword evidence="3" id="KW-0170">Cobalt</keyword>
<reference evidence="4" key="1">
    <citation type="submission" date="2021-01" db="EMBL/GenBank/DDBJ databases">
        <title>Genomic Encyclopedia of Type Strains, Phase IV (KMG-IV): sequencing the most valuable type-strain genomes for metagenomic binning, comparative biology and taxonomic classification.</title>
        <authorList>
            <person name="Goeker M."/>
        </authorList>
    </citation>
    <scope>NUCLEOTIDE SEQUENCE</scope>
    <source>
        <strain evidence="4">DSM 21943</strain>
    </source>
</reference>
<dbReference type="InterPro" id="IPR036412">
    <property type="entry name" value="HAD-like_sf"/>
</dbReference>
<keyword evidence="3" id="KW-0028">Amino-acid biosynthesis</keyword>
<name>A0ABS2SZR5_9BACI</name>
<dbReference type="Gene3D" id="3.40.50.1000">
    <property type="entry name" value="HAD superfamily/HAD-like"/>
    <property type="match status" value="1"/>
</dbReference>
<evidence type="ECO:0000313" key="4">
    <source>
        <dbReference type="EMBL" id="MBM7841023.1"/>
    </source>
</evidence>
<dbReference type="SFLD" id="SFLDG01129">
    <property type="entry name" value="C1.5:_HAD__Beta-PGM__Phosphata"/>
    <property type="match status" value="1"/>
</dbReference>
<organism evidence="4 5">
    <name type="scientific">Shouchella xiaoxiensis</name>
    <dbReference type="NCBI Taxonomy" id="766895"/>
    <lineage>
        <taxon>Bacteria</taxon>
        <taxon>Bacillati</taxon>
        <taxon>Bacillota</taxon>
        <taxon>Bacilli</taxon>
        <taxon>Bacillales</taxon>
        <taxon>Bacillaceae</taxon>
        <taxon>Shouchella</taxon>
    </lineage>
</organism>
<keyword evidence="5" id="KW-1185">Reference proteome</keyword>
<dbReference type="NCBIfam" id="TIGR01549">
    <property type="entry name" value="HAD-SF-IA-v1"/>
    <property type="match status" value="1"/>
</dbReference>
<dbReference type="PANTHER" id="PTHR46470">
    <property type="entry name" value="N-ACYLNEURAMINATE-9-PHOSPHATASE"/>
    <property type="match status" value="1"/>
</dbReference>
<comment type="catalytic activity">
    <reaction evidence="3">
        <text>O-phospho-D-serine + H2O = D-serine + phosphate</text>
        <dbReference type="Rhea" id="RHEA:24873"/>
        <dbReference type="ChEBI" id="CHEBI:15377"/>
        <dbReference type="ChEBI" id="CHEBI:35247"/>
        <dbReference type="ChEBI" id="CHEBI:43474"/>
        <dbReference type="ChEBI" id="CHEBI:58680"/>
        <dbReference type="EC" id="3.1.3.3"/>
    </reaction>
</comment>
<proteinExistence type="inferred from homology"/>
<keyword evidence="1 3" id="KW-0378">Hydrolase</keyword>
<evidence type="ECO:0000313" key="5">
    <source>
        <dbReference type="Proteomes" id="UP001179280"/>
    </source>
</evidence>
<dbReference type="InterPro" id="IPR023214">
    <property type="entry name" value="HAD_sf"/>
</dbReference>
<evidence type="ECO:0000256" key="2">
    <source>
        <dbReference type="ARBA" id="ARBA00022842"/>
    </source>
</evidence>
<dbReference type="Gene3D" id="1.20.120.710">
    <property type="entry name" value="Haloacid dehalogenase hydrolase-like domain"/>
    <property type="match status" value="1"/>
</dbReference>
<evidence type="ECO:0000256" key="3">
    <source>
        <dbReference type="HAMAP-Rule" id="MF_02240"/>
    </source>
</evidence>
<comment type="cofactor">
    <cofactor evidence="3">
        <name>Mg(2+)</name>
        <dbReference type="ChEBI" id="CHEBI:18420"/>
    </cofactor>
    <cofactor evidence="3">
        <name>Co(2+)</name>
        <dbReference type="ChEBI" id="CHEBI:48828"/>
    </cofactor>
</comment>
<dbReference type="PANTHER" id="PTHR46470:SF3">
    <property type="entry name" value="N-ACYLNEURAMINATE-9-PHOSPHATASE"/>
    <property type="match status" value="1"/>
</dbReference>
<gene>
    <name evidence="4" type="ORF">JOC54_004322</name>
</gene>
<protein>
    <recommendedName>
        <fullName evidence="3">Phosphoserine phosphatase</fullName>
        <shortName evidence="3">PSP</shortName>
        <ecNumber evidence="3">3.1.3.3</ecNumber>
    </recommendedName>
</protein>
<keyword evidence="3" id="KW-0718">Serine biosynthesis</keyword>
<dbReference type="InterPro" id="IPR051400">
    <property type="entry name" value="HAD-like_hydrolase"/>
</dbReference>
<comment type="pathway">
    <text evidence="3">Amino-acid biosynthesis; L-serine biosynthesis; L-serine from 3-phospho-D-glycerate: step 3/3.</text>
</comment>